<dbReference type="AlphaFoldDB" id="A0A0L0FV04"/>
<feature type="region of interest" description="Disordered" evidence="1">
    <location>
        <begin position="615"/>
        <end position="720"/>
    </location>
</feature>
<dbReference type="EMBL" id="KQ242146">
    <property type="protein sequence ID" value="KNC80469.1"/>
    <property type="molecule type" value="Genomic_DNA"/>
</dbReference>
<feature type="region of interest" description="Disordered" evidence="1">
    <location>
        <begin position="761"/>
        <end position="834"/>
    </location>
</feature>
<feature type="compositionally biased region" description="Low complexity" evidence="1">
    <location>
        <begin position="784"/>
        <end position="805"/>
    </location>
</feature>
<feature type="region of interest" description="Disordered" evidence="1">
    <location>
        <begin position="511"/>
        <end position="533"/>
    </location>
</feature>
<sequence>MSITARRLLVLTTRANTNSDTDALKDTRLGAGKAIQSNPQDTTQCKPEPNQQLHPCLQASACVDNLVTDAAVLRVLEKVLETSQCIHRESTQPSLSRMLKGHRKGLTKECERLYKKGWMIPEELAQAVVAIKAKVRSLPAKRDNRKAANEFIAFMDLSEASAVLEQTANEVQSTAGSSDETKSPELWDFVWIHRGSLPSPMSDEGRSMYTAIKSTIGERNGRVVLVQLECAAGSAPLVVCSPQLPALGQGQTEKAQPCGLENSACKDTGNHMGACMGVGTSAGLDQNPGAATGASRVVKVEGVVHALGDMDKSDKENVEEANIRGCATAVDAGGRGRHAQGDLKHGSVLVAKDTQQHKCYISPAVACDASVWGMLLNAYVFSEKVPCKDTRDVLGVSKNSTPSASRLTSRNNTPAATPQGTPAASPRGSPSVPEPDHATTPYTWSQTNTVARRQSLVRCYFTTPHATTPRRGRTPAVHGSTDCGNKRAWSELKIEPCAHTSTDESAVKLKAQKTTSTGRPMSGATKLTPGSGIPKIIRSKLTPKAQASISHAPLPSLTMTQRAKLKDLEARMQRFLAQTPLGCRGRQILALLVIPPEIRGCRGGDMGMSVGRDMGKGVGRGVGRRVGNGVGKGVGRGVGGFKLGEGGGRKGPNTVHPQTAPQTADAPPKAPRAGGRGTVYAQLVSTKAAKPDKPRPVLGKISSNISHGTAGNQGLDRHKTLPPKNPRALNPLAAVHEAKRYSAHDADSVGVTLVPSDVDENGNVCTQSRDRKGDMARNKASGGNTYTYSNTYSNTTNPASTYNTSIPAPTQTQPHNPTAATGTQTQPKPNTTPQTRAHEGVLLEVYSSLDMLDVVGTQLDSWLTADCYEAMWPATNTTLTAQWLQDLVDSGAKMGMKGMDTPWIGLLARERIVEIANGWDPAFEPDHTNAATTKDVTVQPHGDESVAQRRTYTGKTCLIYAAPDKRLLVHVLKPPLTEDDKGSTEVKPIDSGQTDDCVALGTQQTKFAVGTITAHIQQSACGTTGRAD</sequence>
<dbReference type="RefSeq" id="XP_014154371.1">
    <property type="nucleotide sequence ID" value="XM_014298896.1"/>
</dbReference>
<dbReference type="GeneID" id="25907676"/>
<feature type="compositionally biased region" description="Low complexity" evidence="1">
    <location>
        <begin position="657"/>
        <end position="667"/>
    </location>
</feature>
<feature type="compositionally biased region" description="Polar residues" evidence="1">
    <location>
        <begin position="397"/>
        <end position="412"/>
    </location>
</feature>
<feature type="compositionally biased region" description="Basic and acidic residues" evidence="1">
    <location>
        <begin position="768"/>
        <end position="777"/>
    </location>
</feature>
<feature type="compositionally biased region" description="Gly residues" evidence="1">
    <location>
        <begin position="616"/>
        <end position="650"/>
    </location>
</feature>
<evidence type="ECO:0000313" key="3">
    <source>
        <dbReference type="Proteomes" id="UP000054560"/>
    </source>
</evidence>
<feature type="compositionally biased region" description="Polar residues" evidence="1">
    <location>
        <begin position="806"/>
        <end position="820"/>
    </location>
</feature>
<organism evidence="2 3">
    <name type="scientific">Sphaeroforma arctica JP610</name>
    <dbReference type="NCBI Taxonomy" id="667725"/>
    <lineage>
        <taxon>Eukaryota</taxon>
        <taxon>Ichthyosporea</taxon>
        <taxon>Ichthyophonida</taxon>
        <taxon>Sphaeroforma</taxon>
    </lineage>
</organism>
<gene>
    <name evidence="2" type="ORF">SARC_07172</name>
</gene>
<evidence type="ECO:0000256" key="1">
    <source>
        <dbReference type="SAM" id="MobiDB-lite"/>
    </source>
</evidence>
<evidence type="ECO:0000313" key="2">
    <source>
        <dbReference type="EMBL" id="KNC80469.1"/>
    </source>
</evidence>
<feature type="region of interest" description="Disordered" evidence="1">
    <location>
        <begin position="393"/>
        <end position="447"/>
    </location>
</feature>
<reference evidence="2 3" key="1">
    <citation type="submission" date="2011-02" db="EMBL/GenBank/DDBJ databases">
        <title>The Genome Sequence of Sphaeroforma arctica JP610.</title>
        <authorList>
            <consortium name="The Broad Institute Genome Sequencing Platform"/>
            <person name="Russ C."/>
            <person name="Cuomo C."/>
            <person name="Young S.K."/>
            <person name="Zeng Q."/>
            <person name="Gargeya S."/>
            <person name="Alvarado L."/>
            <person name="Berlin A."/>
            <person name="Chapman S.B."/>
            <person name="Chen Z."/>
            <person name="Freedman E."/>
            <person name="Gellesch M."/>
            <person name="Goldberg J."/>
            <person name="Griggs A."/>
            <person name="Gujja S."/>
            <person name="Heilman E."/>
            <person name="Heiman D."/>
            <person name="Howarth C."/>
            <person name="Mehta T."/>
            <person name="Neiman D."/>
            <person name="Pearson M."/>
            <person name="Roberts A."/>
            <person name="Saif S."/>
            <person name="Shea T."/>
            <person name="Shenoy N."/>
            <person name="Sisk P."/>
            <person name="Stolte C."/>
            <person name="Sykes S."/>
            <person name="White J."/>
            <person name="Yandava C."/>
            <person name="Burger G."/>
            <person name="Gray M.W."/>
            <person name="Holland P.W.H."/>
            <person name="King N."/>
            <person name="Lang F.B.F."/>
            <person name="Roger A.J."/>
            <person name="Ruiz-Trillo I."/>
            <person name="Haas B."/>
            <person name="Nusbaum C."/>
            <person name="Birren B."/>
        </authorList>
    </citation>
    <scope>NUCLEOTIDE SEQUENCE [LARGE SCALE GENOMIC DNA]</scope>
    <source>
        <strain evidence="2 3">JP610</strain>
    </source>
</reference>
<accession>A0A0L0FV04</accession>
<name>A0A0L0FV04_9EUKA</name>
<keyword evidence="3" id="KW-1185">Reference proteome</keyword>
<proteinExistence type="predicted"/>
<protein>
    <submittedName>
        <fullName evidence="2">Uncharacterized protein</fullName>
    </submittedName>
</protein>
<feature type="compositionally biased region" description="Low complexity" evidence="1">
    <location>
        <begin position="821"/>
        <end position="834"/>
    </location>
</feature>
<feature type="compositionally biased region" description="Low complexity" evidence="1">
    <location>
        <begin position="413"/>
        <end position="426"/>
    </location>
</feature>
<feature type="compositionally biased region" description="Polar residues" evidence="1">
    <location>
        <begin position="701"/>
        <end position="712"/>
    </location>
</feature>
<dbReference type="Proteomes" id="UP000054560">
    <property type="component" value="Unassembled WGS sequence"/>
</dbReference>